<dbReference type="EMBL" id="UYJE01005689">
    <property type="protein sequence ID" value="VDI39455.1"/>
    <property type="molecule type" value="Genomic_DNA"/>
</dbReference>
<gene>
    <name evidence="1" type="ORF">MGAL_10B040403</name>
</gene>
<dbReference type="Proteomes" id="UP000596742">
    <property type="component" value="Unassembled WGS sequence"/>
</dbReference>
<name>A0A8B6EVG1_MYTGA</name>
<accession>A0A8B6EVG1</accession>
<proteinExistence type="predicted"/>
<keyword evidence="2" id="KW-1185">Reference proteome</keyword>
<evidence type="ECO:0000313" key="1">
    <source>
        <dbReference type="EMBL" id="VDI39455.1"/>
    </source>
</evidence>
<dbReference type="AlphaFoldDB" id="A0A8B6EVG1"/>
<comment type="caution">
    <text evidence="1">The sequence shown here is derived from an EMBL/GenBank/DDBJ whole genome shotgun (WGS) entry which is preliminary data.</text>
</comment>
<organism evidence="1 2">
    <name type="scientific">Mytilus galloprovincialis</name>
    <name type="common">Mediterranean mussel</name>
    <dbReference type="NCBI Taxonomy" id="29158"/>
    <lineage>
        <taxon>Eukaryota</taxon>
        <taxon>Metazoa</taxon>
        <taxon>Spiralia</taxon>
        <taxon>Lophotrochozoa</taxon>
        <taxon>Mollusca</taxon>
        <taxon>Bivalvia</taxon>
        <taxon>Autobranchia</taxon>
        <taxon>Pteriomorphia</taxon>
        <taxon>Mytilida</taxon>
        <taxon>Mytiloidea</taxon>
        <taxon>Mytilidae</taxon>
        <taxon>Mytilinae</taxon>
        <taxon>Mytilus</taxon>
    </lineage>
</organism>
<protein>
    <submittedName>
        <fullName evidence="1">Uncharacterized protein</fullName>
    </submittedName>
</protein>
<evidence type="ECO:0000313" key="2">
    <source>
        <dbReference type="Proteomes" id="UP000596742"/>
    </source>
</evidence>
<reference evidence="1" key="1">
    <citation type="submission" date="2018-11" db="EMBL/GenBank/DDBJ databases">
        <authorList>
            <person name="Alioto T."/>
            <person name="Alioto T."/>
        </authorList>
    </citation>
    <scope>NUCLEOTIDE SEQUENCE</scope>
</reference>
<dbReference type="OrthoDB" id="6181322at2759"/>
<sequence length="303" mass="34683">MAGFGYLICTFRKRLFMESRITNEDVILEPLEPSPYFGVYDEIDENPLTFDTTDINVPSQESHYETIDMVSQESLSIATSSEHGDTGYLDPYFTIEEDENYQLQDKTSQAECSSFNSSNEDGVDQDNKAYNNLYQPLQENWQLDSHGYEVPVMVHKKFKISANEYVTNNASYNHDNVNNPLQKDRYMNNPTYENQKSQETKAGNDKTLVGDDSSYVLKIGNVHDYINMKAESNISMINCHTVESCKPTDRDKSAATEQKSFRSEIDLKDESTKANSNKIYLNKIYRDENDSNSNSYEDAKSCV</sequence>